<dbReference type="RefSeq" id="WP_097121576.1">
    <property type="nucleotide sequence ID" value="NZ_OCND01000003.1"/>
</dbReference>
<proteinExistence type="predicted"/>
<organism evidence="3 4">
    <name type="scientific">Pseudoxanthomonas wuyuanensis</name>
    <dbReference type="NCBI Taxonomy" id="1073196"/>
    <lineage>
        <taxon>Bacteria</taxon>
        <taxon>Pseudomonadati</taxon>
        <taxon>Pseudomonadota</taxon>
        <taxon>Gammaproteobacteria</taxon>
        <taxon>Lysobacterales</taxon>
        <taxon>Lysobacteraceae</taxon>
        <taxon>Pseudoxanthomonas</taxon>
    </lineage>
</organism>
<evidence type="ECO:0000256" key="2">
    <source>
        <dbReference type="SAM" id="Phobius"/>
    </source>
</evidence>
<feature type="transmembrane region" description="Helical" evidence="2">
    <location>
        <begin position="73"/>
        <end position="93"/>
    </location>
</feature>
<keyword evidence="2" id="KW-1133">Transmembrane helix</keyword>
<dbReference type="AlphaFoldDB" id="A0A286D6R1"/>
<protein>
    <submittedName>
        <fullName evidence="3">Multisubunit potassium/proton antiporter, PhaG subunit</fullName>
    </submittedName>
</protein>
<feature type="region of interest" description="Disordered" evidence="1">
    <location>
        <begin position="100"/>
        <end position="128"/>
    </location>
</feature>
<evidence type="ECO:0000256" key="1">
    <source>
        <dbReference type="SAM" id="MobiDB-lite"/>
    </source>
</evidence>
<dbReference type="Proteomes" id="UP000219374">
    <property type="component" value="Unassembled WGS sequence"/>
</dbReference>
<dbReference type="NCBIfam" id="NF009316">
    <property type="entry name" value="PRK12674.1-5"/>
    <property type="match status" value="1"/>
</dbReference>
<evidence type="ECO:0000313" key="4">
    <source>
        <dbReference type="Proteomes" id="UP000219374"/>
    </source>
</evidence>
<gene>
    <name evidence="3" type="ORF">SAMN06296416_103275</name>
</gene>
<dbReference type="GO" id="GO:0015385">
    <property type="term" value="F:sodium:proton antiporter activity"/>
    <property type="evidence" value="ECO:0007669"/>
    <property type="project" value="TreeGrafter"/>
</dbReference>
<keyword evidence="2" id="KW-0472">Membrane</keyword>
<dbReference type="NCBIfam" id="NF009313">
    <property type="entry name" value="PRK12674.1-1"/>
    <property type="match status" value="1"/>
</dbReference>
<accession>A0A286D6R1</accession>
<dbReference type="EMBL" id="OCND01000003">
    <property type="protein sequence ID" value="SOD54351.1"/>
    <property type="molecule type" value="Genomic_DNA"/>
</dbReference>
<feature type="transmembrane region" description="Helical" evidence="2">
    <location>
        <begin position="6"/>
        <end position="31"/>
    </location>
</feature>
<dbReference type="InterPro" id="IPR005133">
    <property type="entry name" value="PhaG_MnhG_YufB"/>
</dbReference>
<feature type="compositionally biased region" description="Low complexity" evidence="1">
    <location>
        <begin position="110"/>
        <end position="119"/>
    </location>
</feature>
<evidence type="ECO:0000313" key="3">
    <source>
        <dbReference type="EMBL" id="SOD54351.1"/>
    </source>
</evidence>
<feature type="transmembrane region" description="Helical" evidence="2">
    <location>
        <begin position="43"/>
        <end position="61"/>
    </location>
</feature>
<sequence>MNALLEIALVALLAVASFFILVGSFGLVKLGDFFKRLHGPTKASTLGVGCVLLASVGYHALLGDGLQLRELLVTVFVFITAPISAHMMAKAALSLMMESRPQLPQPPAAEPAAEQAPHAGTPRQDGRA</sequence>
<name>A0A286D6R1_9GAMM</name>
<dbReference type="NCBIfam" id="TIGR01300">
    <property type="entry name" value="CPA3_mnhG_phaG"/>
    <property type="match status" value="1"/>
</dbReference>
<dbReference type="OrthoDB" id="9813804at2"/>
<keyword evidence="4" id="KW-1185">Reference proteome</keyword>
<dbReference type="Pfam" id="PF03334">
    <property type="entry name" value="PhaG_MnhG_YufB"/>
    <property type="match status" value="1"/>
</dbReference>
<reference evidence="3 4" key="1">
    <citation type="submission" date="2017-09" db="EMBL/GenBank/DDBJ databases">
        <authorList>
            <person name="Ehlers B."/>
            <person name="Leendertz F.H."/>
        </authorList>
    </citation>
    <scope>NUCLEOTIDE SEQUENCE [LARGE SCALE GENOMIC DNA]</scope>
    <source>
        <strain evidence="3 4">CGMCC 1.10978</strain>
    </source>
</reference>
<dbReference type="PANTHER" id="PTHR34703">
    <property type="entry name" value="ANTIPORTER SUBUNIT MNHG2-RELATED"/>
    <property type="match status" value="1"/>
</dbReference>
<dbReference type="PANTHER" id="PTHR34703:SF1">
    <property type="entry name" value="ANTIPORTER SUBUNIT MNHG2-RELATED"/>
    <property type="match status" value="1"/>
</dbReference>
<keyword evidence="2" id="KW-0812">Transmembrane</keyword>